<comment type="subunit">
    <text evidence="12">F-type ATPases have 2 components, F(1) - the catalytic core - and F(0) - the membrane proton channel. F(1) has five subunits: alpha(3), beta(3), gamma(1), delta(1), epsilon(1). F(0) has three main subunits: a(1), b(2) and c(10-14). The alpha and beta chains form an alternating ring which encloses part of the gamma chain. F(1) is attached to F(0) by a central stalk formed by the gamma and epsilon chains, while a peripheral stalk is formed by the delta and b chains.</text>
</comment>
<dbReference type="Proteomes" id="UP000187485">
    <property type="component" value="Unassembled WGS sequence"/>
</dbReference>
<reference evidence="16" key="1">
    <citation type="submission" date="2016-12" db="EMBL/GenBank/DDBJ databases">
        <title>Draft Genome Sequences od Carboxydothermus pertinax and islandicus, Hydrogenogenic Carboxydotrophic Bacteria.</title>
        <authorList>
            <person name="Fukuyama Y."/>
            <person name="Ohmae K."/>
            <person name="Yoneda Y."/>
            <person name="Yoshida T."/>
            <person name="Sako Y."/>
        </authorList>
    </citation>
    <scope>NUCLEOTIDE SEQUENCE [LARGE SCALE GENOMIC DNA]</scope>
    <source>
        <strain evidence="16">Ug1</strain>
    </source>
</reference>
<dbReference type="PANTHER" id="PTHR33445:SF2">
    <property type="entry name" value="ATP SYNTHASE SUBUNIT B', CHLOROPLASTIC"/>
    <property type="match status" value="1"/>
</dbReference>
<sequence length="159" mass="18268">MEFHWSDFIWTIINFFVLLYILKVLLYKPVLKTIDDRKKSIEESLEKAAKAQEEAERIKAEYDGMIARAREEAREIIAKAQKTAQAEKEEIIATAQREAQALLADAKVTISQEKEKALRELRQEIGNLAVLAAGKILNRAVTLEDHQKLVDEFLNEVKM</sequence>
<dbReference type="InterPro" id="IPR028987">
    <property type="entry name" value="ATP_synth_B-like_membr_sf"/>
</dbReference>
<keyword evidence="9 12" id="KW-0066">ATP synthesis</keyword>
<evidence type="ECO:0000256" key="6">
    <source>
        <dbReference type="ARBA" id="ARBA00022989"/>
    </source>
</evidence>
<comment type="function">
    <text evidence="12">Component of the F(0) channel, it forms part of the peripheral stalk, linking F(1) to F(0).</text>
</comment>
<dbReference type="STRING" id="870242.cpu_07160"/>
<dbReference type="GO" id="GO:0045259">
    <property type="term" value="C:proton-transporting ATP synthase complex"/>
    <property type="evidence" value="ECO:0007669"/>
    <property type="project" value="UniProtKB-KW"/>
</dbReference>
<dbReference type="GO" id="GO:0012505">
    <property type="term" value="C:endomembrane system"/>
    <property type="evidence" value="ECO:0007669"/>
    <property type="project" value="UniProtKB-SubCell"/>
</dbReference>
<organism evidence="15 16">
    <name type="scientific">Carboxydothermus pertinax</name>
    <dbReference type="NCBI Taxonomy" id="870242"/>
    <lineage>
        <taxon>Bacteria</taxon>
        <taxon>Bacillati</taxon>
        <taxon>Bacillota</taxon>
        <taxon>Clostridia</taxon>
        <taxon>Thermoanaerobacterales</taxon>
        <taxon>Thermoanaerobacteraceae</taxon>
        <taxon>Carboxydothermus</taxon>
    </lineage>
</organism>
<comment type="subcellular location">
    <subcellularLocation>
        <location evidence="12">Cell membrane</location>
        <topology evidence="12">Single-pass membrane protein</topology>
    </subcellularLocation>
    <subcellularLocation>
        <location evidence="11">Endomembrane system</location>
        <topology evidence="11">Single-pass membrane protein</topology>
    </subcellularLocation>
</comment>
<keyword evidence="6 12" id="KW-1133">Transmembrane helix</keyword>
<keyword evidence="5 12" id="KW-0375">Hydrogen ion transport</keyword>
<evidence type="ECO:0000256" key="4">
    <source>
        <dbReference type="ARBA" id="ARBA00022692"/>
    </source>
</evidence>
<evidence type="ECO:0000256" key="1">
    <source>
        <dbReference type="ARBA" id="ARBA00005513"/>
    </source>
</evidence>
<dbReference type="InterPro" id="IPR050059">
    <property type="entry name" value="ATP_synthase_B_chain"/>
</dbReference>
<comment type="caution">
    <text evidence="15">The sequence shown here is derived from an EMBL/GenBank/DDBJ whole genome shotgun (WGS) entry which is preliminary data.</text>
</comment>
<evidence type="ECO:0000256" key="12">
    <source>
        <dbReference type="HAMAP-Rule" id="MF_01398"/>
    </source>
</evidence>
<dbReference type="NCBIfam" id="TIGR01144">
    <property type="entry name" value="ATP_synt_b"/>
    <property type="match status" value="1"/>
</dbReference>
<dbReference type="InterPro" id="IPR005864">
    <property type="entry name" value="ATP_synth_F0_bsu_bac"/>
</dbReference>
<evidence type="ECO:0000256" key="10">
    <source>
        <dbReference type="ARBA" id="ARBA00025198"/>
    </source>
</evidence>
<evidence type="ECO:0000313" key="16">
    <source>
        <dbReference type="Proteomes" id="UP000187485"/>
    </source>
</evidence>
<evidence type="ECO:0000256" key="3">
    <source>
        <dbReference type="ARBA" id="ARBA00022547"/>
    </source>
</evidence>
<evidence type="ECO:0000256" key="11">
    <source>
        <dbReference type="ARBA" id="ARBA00037847"/>
    </source>
</evidence>
<evidence type="ECO:0000256" key="5">
    <source>
        <dbReference type="ARBA" id="ARBA00022781"/>
    </source>
</evidence>
<dbReference type="CDD" id="cd06503">
    <property type="entry name" value="ATP-synt_Fo_b"/>
    <property type="match status" value="1"/>
</dbReference>
<dbReference type="GO" id="GO:0046933">
    <property type="term" value="F:proton-transporting ATP synthase activity, rotational mechanism"/>
    <property type="evidence" value="ECO:0007669"/>
    <property type="project" value="UniProtKB-UniRule"/>
</dbReference>
<dbReference type="EMBL" id="BDJK01000009">
    <property type="protein sequence ID" value="GAV22206.1"/>
    <property type="molecule type" value="Genomic_DNA"/>
</dbReference>
<dbReference type="HAMAP" id="MF_01398">
    <property type="entry name" value="ATP_synth_b_bprime"/>
    <property type="match status" value="1"/>
</dbReference>
<dbReference type="InterPro" id="IPR002146">
    <property type="entry name" value="ATP_synth_b/b'su_bac/chlpt"/>
</dbReference>
<keyword evidence="4 12" id="KW-0812">Transmembrane</keyword>
<keyword evidence="3 12" id="KW-0138">CF(0)</keyword>
<keyword evidence="8 12" id="KW-0472">Membrane</keyword>
<dbReference type="SUPFAM" id="SSF81573">
    <property type="entry name" value="F1F0 ATP synthase subunit B, membrane domain"/>
    <property type="match status" value="1"/>
</dbReference>
<keyword evidence="2 12" id="KW-0813">Transport</keyword>
<comment type="function">
    <text evidence="10 12">F(1)F(0) ATP synthase produces ATP from ADP in the presence of a proton or sodium gradient. F-type ATPases consist of two structural domains, F(1) containing the extramembraneous catalytic core and F(0) containing the membrane proton channel, linked together by a central stalk and a peripheral stalk. During catalysis, ATP synthesis in the catalytic domain of F(1) is coupled via a rotary mechanism of the central stalk subunits to proton translocation.</text>
</comment>
<evidence type="ECO:0000256" key="8">
    <source>
        <dbReference type="ARBA" id="ARBA00023136"/>
    </source>
</evidence>
<evidence type="ECO:0000256" key="2">
    <source>
        <dbReference type="ARBA" id="ARBA00022448"/>
    </source>
</evidence>
<keyword evidence="7 12" id="KW-0406">Ion transport</keyword>
<feature type="transmembrane region" description="Helical" evidence="12">
    <location>
        <begin position="12"/>
        <end position="31"/>
    </location>
</feature>
<dbReference type="OrthoDB" id="9795863at2"/>
<keyword evidence="14" id="KW-0175">Coiled coil</keyword>
<dbReference type="GO" id="GO:0005886">
    <property type="term" value="C:plasma membrane"/>
    <property type="evidence" value="ECO:0007669"/>
    <property type="project" value="UniProtKB-SubCell"/>
</dbReference>
<evidence type="ECO:0000256" key="7">
    <source>
        <dbReference type="ARBA" id="ARBA00023065"/>
    </source>
</evidence>
<dbReference type="PANTHER" id="PTHR33445">
    <property type="entry name" value="ATP SYNTHASE SUBUNIT B', CHLOROPLASTIC"/>
    <property type="match status" value="1"/>
</dbReference>
<dbReference type="RefSeq" id="WP_075858694.1">
    <property type="nucleotide sequence ID" value="NZ_BDJK01000009.1"/>
</dbReference>
<dbReference type="AlphaFoldDB" id="A0A1L8CTF2"/>
<proteinExistence type="inferred from homology"/>
<gene>
    <name evidence="12" type="primary">atpF</name>
    <name evidence="15" type="ORF">cpu_07160</name>
</gene>
<evidence type="ECO:0000313" key="15">
    <source>
        <dbReference type="EMBL" id="GAV22206.1"/>
    </source>
</evidence>
<protein>
    <recommendedName>
        <fullName evidence="12">ATP synthase subunit b</fullName>
    </recommendedName>
    <alternativeName>
        <fullName evidence="12">ATP synthase F(0) sector subunit b</fullName>
    </alternativeName>
    <alternativeName>
        <fullName evidence="12">ATPase subunit I</fullName>
    </alternativeName>
    <alternativeName>
        <fullName evidence="12">F-type ATPase subunit b</fullName>
        <shortName evidence="12">F-ATPase subunit b</shortName>
    </alternativeName>
</protein>
<dbReference type="GO" id="GO:0046961">
    <property type="term" value="F:proton-transporting ATPase activity, rotational mechanism"/>
    <property type="evidence" value="ECO:0007669"/>
    <property type="project" value="TreeGrafter"/>
</dbReference>
<name>A0A1L8CTF2_9THEO</name>
<keyword evidence="16" id="KW-1185">Reference proteome</keyword>
<comment type="similarity">
    <text evidence="1 12 13">Belongs to the ATPase B chain family.</text>
</comment>
<keyword evidence="12" id="KW-1003">Cell membrane</keyword>
<evidence type="ECO:0000256" key="9">
    <source>
        <dbReference type="ARBA" id="ARBA00023310"/>
    </source>
</evidence>
<accession>A0A1L8CTF2</accession>
<feature type="coiled-coil region" evidence="14">
    <location>
        <begin position="31"/>
        <end position="131"/>
    </location>
</feature>
<dbReference type="Gene3D" id="6.10.250.1580">
    <property type="match status" value="1"/>
</dbReference>
<evidence type="ECO:0000256" key="14">
    <source>
        <dbReference type="SAM" id="Coils"/>
    </source>
</evidence>
<evidence type="ECO:0000256" key="13">
    <source>
        <dbReference type="RuleBase" id="RU003848"/>
    </source>
</evidence>
<dbReference type="Pfam" id="PF00430">
    <property type="entry name" value="ATP-synt_B"/>
    <property type="match status" value="1"/>
</dbReference>